<dbReference type="InterPro" id="IPR036388">
    <property type="entry name" value="WH-like_DNA-bd_sf"/>
</dbReference>
<dbReference type="Proteomes" id="UP001284601">
    <property type="component" value="Unassembled WGS sequence"/>
</dbReference>
<protein>
    <submittedName>
        <fullName evidence="6">SMC-Scp complex subunit ScpB</fullName>
    </submittedName>
</protein>
<keyword evidence="4" id="KW-0131">Cell cycle</keyword>
<evidence type="ECO:0000313" key="6">
    <source>
        <dbReference type="EMBL" id="MDW5598054.1"/>
    </source>
</evidence>
<evidence type="ECO:0000256" key="3">
    <source>
        <dbReference type="ARBA" id="ARBA00022829"/>
    </source>
</evidence>
<dbReference type="InterPro" id="IPR005234">
    <property type="entry name" value="ScpB_csome_segregation"/>
</dbReference>
<evidence type="ECO:0000256" key="2">
    <source>
        <dbReference type="ARBA" id="ARBA00022618"/>
    </source>
</evidence>
<keyword evidence="7" id="KW-1185">Reference proteome</keyword>
<feature type="region of interest" description="Disordered" evidence="5">
    <location>
        <begin position="1"/>
        <end position="23"/>
    </location>
</feature>
<dbReference type="EMBL" id="JAWSTH010000116">
    <property type="protein sequence ID" value="MDW5598054.1"/>
    <property type="molecule type" value="Genomic_DNA"/>
</dbReference>
<dbReference type="PANTHER" id="PTHR34298">
    <property type="entry name" value="SEGREGATION AND CONDENSATION PROTEIN B"/>
    <property type="match status" value="1"/>
</dbReference>
<evidence type="ECO:0000256" key="4">
    <source>
        <dbReference type="ARBA" id="ARBA00023306"/>
    </source>
</evidence>
<dbReference type="Gene3D" id="1.10.10.10">
    <property type="entry name" value="Winged helix-like DNA-binding domain superfamily/Winged helix DNA-binding domain"/>
    <property type="match status" value="2"/>
</dbReference>
<dbReference type="InterPro" id="IPR036390">
    <property type="entry name" value="WH_DNA-bd_sf"/>
</dbReference>
<evidence type="ECO:0000256" key="1">
    <source>
        <dbReference type="ARBA" id="ARBA00022490"/>
    </source>
</evidence>
<dbReference type="Pfam" id="PF04079">
    <property type="entry name" value="SMC_ScpB"/>
    <property type="match status" value="1"/>
</dbReference>
<dbReference type="SUPFAM" id="SSF46785">
    <property type="entry name" value="Winged helix' DNA-binding domain"/>
    <property type="match status" value="2"/>
</dbReference>
<gene>
    <name evidence="6" type="primary">scpB</name>
    <name evidence="6" type="ORF">R7226_27105</name>
</gene>
<evidence type="ECO:0000313" key="7">
    <source>
        <dbReference type="Proteomes" id="UP001284601"/>
    </source>
</evidence>
<reference evidence="7" key="1">
    <citation type="submission" date="2023-07" db="EMBL/GenBank/DDBJ databases">
        <title>Conexibacter stalactiti sp. nov., isolated from stalactites in a lava cave and emended description of the genus Conexibacter.</title>
        <authorList>
            <person name="Lee S.D."/>
        </authorList>
    </citation>
    <scope>NUCLEOTIDE SEQUENCE [LARGE SCALE GENOMIC DNA]</scope>
    <source>
        <strain evidence="7">KCTC 39840</strain>
    </source>
</reference>
<proteinExistence type="predicted"/>
<sequence>MTGPDVPAGEEPTPDAADAEPRDTGELERLIEALLFLSSDPVGVEQLVDATDADLADVTAALAALGADYEERRRGIVLRELAGGWVLASNPLAEDAARRLFGKPRTPPLTPAQAETLAVVAYLQPVSRPEIARIRGVNAESAAATLIERGVIEEGGRSQFGAVLYRTTELFLRLFGLRSLDDLPDVSAWDPSPEVAANIRDRLLRAGEARLGVPTAAQPAEGRTERPGGSEAAVPAGDSLGALGADVIPLSSPKQL</sequence>
<dbReference type="NCBIfam" id="TIGR00281">
    <property type="entry name" value="SMC-Scp complex subunit ScpB"/>
    <property type="match status" value="1"/>
</dbReference>
<keyword evidence="3" id="KW-0159">Chromosome partition</keyword>
<keyword evidence="2" id="KW-0132">Cell division</keyword>
<evidence type="ECO:0000256" key="5">
    <source>
        <dbReference type="SAM" id="MobiDB-lite"/>
    </source>
</evidence>
<organism evidence="6 7">
    <name type="scientific">Conexibacter stalactiti</name>
    <dbReference type="NCBI Taxonomy" id="1940611"/>
    <lineage>
        <taxon>Bacteria</taxon>
        <taxon>Bacillati</taxon>
        <taxon>Actinomycetota</taxon>
        <taxon>Thermoleophilia</taxon>
        <taxon>Solirubrobacterales</taxon>
        <taxon>Conexibacteraceae</taxon>
        <taxon>Conexibacter</taxon>
    </lineage>
</organism>
<feature type="region of interest" description="Disordered" evidence="5">
    <location>
        <begin position="210"/>
        <end position="256"/>
    </location>
</feature>
<comment type="caution">
    <text evidence="6">The sequence shown here is derived from an EMBL/GenBank/DDBJ whole genome shotgun (WGS) entry which is preliminary data.</text>
</comment>
<name>A0ABU4I167_9ACTN</name>
<dbReference type="RefSeq" id="WP_318600523.1">
    <property type="nucleotide sequence ID" value="NZ_JAWSTH010000116.1"/>
</dbReference>
<dbReference type="PANTHER" id="PTHR34298:SF2">
    <property type="entry name" value="SEGREGATION AND CONDENSATION PROTEIN B"/>
    <property type="match status" value="1"/>
</dbReference>
<keyword evidence="1" id="KW-0963">Cytoplasm</keyword>
<accession>A0ABU4I167</accession>